<dbReference type="PROSITE" id="PS51160">
    <property type="entry name" value="ACYLPHOSPHATASE_3"/>
    <property type="match status" value="1"/>
</dbReference>
<feature type="active site" evidence="4">
    <location>
        <position position="21"/>
    </location>
</feature>
<gene>
    <name evidence="7" type="ORF">MNODULE_09345</name>
</gene>
<sequence length="93" mass="10456">MPQIESIHIYVSGKVQGVGYRDFTQRRAADLQLKGYARNLADGRVEIEVEGERAKIEELVQSLRQGPPRSKVTAVDISWGPSSNRFHAFSIRS</sequence>
<dbReference type="RefSeq" id="WP_168059290.1">
    <property type="nucleotide sequence ID" value="NZ_VTOW01000002.1"/>
</dbReference>
<comment type="caution">
    <text evidence="7">The sequence shown here is derived from an EMBL/GenBank/DDBJ whole genome shotgun (WGS) entry which is preliminary data.</text>
</comment>
<keyword evidence="4" id="KW-0378">Hydrolase</keyword>
<name>A0A7X6IAU6_9BACT</name>
<evidence type="ECO:0000313" key="7">
    <source>
        <dbReference type="EMBL" id="NKE70943.1"/>
    </source>
</evidence>
<evidence type="ECO:0000256" key="4">
    <source>
        <dbReference type="PROSITE-ProRule" id="PRU00520"/>
    </source>
</evidence>
<dbReference type="AlphaFoldDB" id="A0A7X6IAU6"/>
<dbReference type="SUPFAM" id="SSF54975">
    <property type="entry name" value="Acylphosphatase/BLUF domain-like"/>
    <property type="match status" value="1"/>
</dbReference>
<evidence type="ECO:0000256" key="2">
    <source>
        <dbReference type="ARBA" id="ARBA00012150"/>
    </source>
</evidence>
<dbReference type="Proteomes" id="UP000534783">
    <property type="component" value="Unassembled WGS sequence"/>
</dbReference>
<dbReference type="InterPro" id="IPR001792">
    <property type="entry name" value="Acylphosphatase-like_dom"/>
</dbReference>
<evidence type="ECO:0000259" key="6">
    <source>
        <dbReference type="PROSITE" id="PS51160"/>
    </source>
</evidence>
<accession>A0A7X6IAU6</accession>
<evidence type="ECO:0000256" key="5">
    <source>
        <dbReference type="RuleBase" id="RU004168"/>
    </source>
</evidence>
<dbReference type="PROSITE" id="PS00151">
    <property type="entry name" value="ACYLPHOSPHATASE_2"/>
    <property type="match status" value="1"/>
</dbReference>
<comment type="catalytic activity">
    <reaction evidence="3 4">
        <text>an acyl phosphate + H2O = a carboxylate + phosphate + H(+)</text>
        <dbReference type="Rhea" id="RHEA:14965"/>
        <dbReference type="ChEBI" id="CHEBI:15377"/>
        <dbReference type="ChEBI" id="CHEBI:15378"/>
        <dbReference type="ChEBI" id="CHEBI:29067"/>
        <dbReference type="ChEBI" id="CHEBI:43474"/>
        <dbReference type="ChEBI" id="CHEBI:59918"/>
        <dbReference type="EC" id="3.6.1.7"/>
    </reaction>
</comment>
<dbReference type="PANTHER" id="PTHR47268">
    <property type="entry name" value="ACYLPHOSPHATASE"/>
    <property type="match status" value="1"/>
</dbReference>
<comment type="similarity">
    <text evidence="1 5">Belongs to the acylphosphatase family.</text>
</comment>
<keyword evidence="8" id="KW-1185">Reference proteome</keyword>
<evidence type="ECO:0000256" key="3">
    <source>
        <dbReference type="ARBA" id="ARBA00047645"/>
    </source>
</evidence>
<evidence type="ECO:0000313" key="8">
    <source>
        <dbReference type="Proteomes" id="UP000534783"/>
    </source>
</evidence>
<dbReference type="PANTHER" id="PTHR47268:SF4">
    <property type="entry name" value="ACYLPHOSPHATASE"/>
    <property type="match status" value="1"/>
</dbReference>
<dbReference type="Gene3D" id="3.30.70.100">
    <property type="match status" value="1"/>
</dbReference>
<feature type="active site" evidence="4">
    <location>
        <position position="39"/>
    </location>
</feature>
<dbReference type="Pfam" id="PF00708">
    <property type="entry name" value="Acylphosphatase"/>
    <property type="match status" value="1"/>
</dbReference>
<protein>
    <recommendedName>
        <fullName evidence="2 4">acylphosphatase</fullName>
        <ecNumber evidence="2 4">3.6.1.7</ecNumber>
    </recommendedName>
</protein>
<dbReference type="EC" id="3.6.1.7" evidence="2 4"/>
<reference evidence="7 8" key="1">
    <citation type="journal article" date="2020" name="Nature">
        <title>Bacterial chemolithoautotrophy via manganese oxidation.</title>
        <authorList>
            <person name="Yu H."/>
            <person name="Leadbetter J.R."/>
        </authorList>
    </citation>
    <scope>NUCLEOTIDE SEQUENCE [LARGE SCALE GENOMIC DNA]</scope>
    <source>
        <strain evidence="7 8">Mn-1</strain>
    </source>
</reference>
<dbReference type="InterPro" id="IPR020456">
    <property type="entry name" value="Acylphosphatase"/>
</dbReference>
<dbReference type="EMBL" id="VTOW01000002">
    <property type="protein sequence ID" value="NKE70943.1"/>
    <property type="molecule type" value="Genomic_DNA"/>
</dbReference>
<dbReference type="InterPro" id="IPR036046">
    <property type="entry name" value="Acylphosphatase-like_dom_sf"/>
</dbReference>
<dbReference type="GO" id="GO:0003998">
    <property type="term" value="F:acylphosphatase activity"/>
    <property type="evidence" value="ECO:0007669"/>
    <property type="project" value="UniProtKB-EC"/>
</dbReference>
<evidence type="ECO:0000256" key="1">
    <source>
        <dbReference type="ARBA" id="ARBA00005614"/>
    </source>
</evidence>
<proteinExistence type="inferred from homology"/>
<dbReference type="InterPro" id="IPR017968">
    <property type="entry name" value="Acylphosphatase_CS"/>
</dbReference>
<organism evidence="7 8">
    <name type="scientific">Candidatus Manganitrophus noduliformans</name>
    <dbReference type="NCBI Taxonomy" id="2606439"/>
    <lineage>
        <taxon>Bacteria</taxon>
        <taxon>Pseudomonadati</taxon>
        <taxon>Nitrospirota</taxon>
        <taxon>Nitrospiria</taxon>
        <taxon>Candidatus Troglogloeales</taxon>
        <taxon>Candidatus Manganitrophaceae</taxon>
        <taxon>Candidatus Manganitrophus</taxon>
    </lineage>
</organism>
<feature type="domain" description="Acylphosphatase-like" evidence="6">
    <location>
        <begin position="6"/>
        <end position="93"/>
    </location>
</feature>